<dbReference type="AlphaFoldDB" id="A0A2S8GN74"/>
<protein>
    <submittedName>
        <fullName evidence="2">Uncharacterized protein</fullName>
    </submittedName>
</protein>
<evidence type="ECO:0000256" key="1">
    <source>
        <dbReference type="SAM" id="Phobius"/>
    </source>
</evidence>
<keyword evidence="1" id="KW-1133">Transmembrane helix</keyword>
<dbReference type="EMBL" id="PUHZ01000012">
    <property type="protein sequence ID" value="PQO45875.1"/>
    <property type="molecule type" value="Genomic_DNA"/>
</dbReference>
<feature type="transmembrane region" description="Helical" evidence="1">
    <location>
        <begin position="20"/>
        <end position="41"/>
    </location>
</feature>
<dbReference type="Proteomes" id="UP000237819">
    <property type="component" value="Unassembled WGS sequence"/>
</dbReference>
<dbReference type="OrthoDB" id="9991048at2"/>
<comment type="caution">
    <text evidence="2">The sequence shown here is derived from an EMBL/GenBank/DDBJ whole genome shotgun (WGS) entry which is preliminary data.</text>
</comment>
<sequence>MNQPDTTEAAAGKQRRTRRFVIPFFLAAAATTLAVGGYLGYRVMTIFPPSEIGVIGIETTPTERIVHFDQQANTMYWCDDVSTWPGKRSIVTLHRRWWSSGGDSAESKFVDRFAVPLDCEQVVLVGALGDGYLLEIADYPELEIEPENPLP</sequence>
<gene>
    <name evidence="2" type="ORF">C5Y93_11495</name>
</gene>
<accession>A0A2S8GN74</accession>
<evidence type="ECO:0000313" key="3">
    <source>
        <dbReference type="Proteomes" id="UP000237819"/>
    </source>
</evidence>
<reference evidence="2 3" key="1">
    <citation type="submission" date="2018-02" db="EMBL/GenBank/DDBJ databases">
        <title>Comparative genomes isolates from brazilian mangrove.</title>
        <authorList>
            <person name="Araujo J.E."/>
            <person name="Taketani R.G."/>
            <person name="Silva M.C.P."/>
            <person name="Loureco M.V."/>
            <person name="Andreote F.D."/>
        </authorList>
    </citation>
    <scope>NUCLEOTIDE SEQUENCE [LARGE SCALE GENOMIC DNA]</scope>
    <source>
        <strain evidence="2 3">Nap-Phe MGV</strain>
    </source>
</reference>
<name>A0A2S8GN74_9BACT</name>
<keyword evidence="1" id="KW-0812">Transmembrane</keyword>
<evidence type="ECO:0000313" key="2">
    <source>
        <dbReference type="EMBL" id="PQO45875.1"/>
    </source>
</evidence>
<keyword evidence="1" id="KW-0472">Membrane</keyword>
<proteinExistence type="predicted"/>
<organism evidence="2 3">
    <name type="scientific">Blastopirellula marina</name>
    <dbReference type="NCBI Taxonomy" id="124"/>
    <lineage>
        <taxon>Bacteria</taxon>
        <taxon>Pseudomonadati</taxon>
        <taxon>Planctomycetota</taxon>
        <taxon>Planctomycetia</taxon>
        <taxon>Pirellulales</taxon>
        <taxon>Pirellulaceae</taxon>
        <taxon>Blastopirellula</taxon>
    </lineage>
</organism>
<dbReference type="RefSeq" id="WP_105335575.1">
    <property type="nucleotide sequence ID" value="NZ_PUHZ01000012.1"/>
</dbReference>